<dbReference type="Proteomes" id="UP000028713">
    <property type="component" value="Unassembled WGS sequence"/>
</dbReference>
<evidence type="ECO:0000313" key="1">
    <source>
        <dbReference type="EMBL" id="KFF00629.1"/>
    </source>
</evidence>
<dbReference type="RefSeq" id="WP_034675078.1">
    <property type="nucleotide sequence ID" value="NZ_FPAP01000001.1"/>
</dbReference>
<reference evidence="1 2" key="1">
    <citation type="submission" date="2014-07" db="EMBL/GenBank/DDBJ databases">
        <title>Genome of Chryseobacterium formosense LMG 24722.</title>
        <authorList>
            <person name="Pipes S.E."/>
            <person name="Stropko S.J."/>
            <person name="Newman J.D."/>
        </authorList>
    </citation>
    <scope>NUCLEOTIDE SEQUENCE [LARGE SCALE GENOMIC DNA]</scope>
    <source>
        <strain evidence="1 2">LMG 24722</strain>
    </source>
</reference>
<gene>
    <name evidence="1" type="ORF">IX39_08335</name>
</gene>
<sequence>MDMAAVDNYKQFTSDIDAKRRFISKEINELNEKVANTNDKYLADNLDEDDYKGVKKEKKNKLNSYKKRSNIILSESKKLDIKTKNRKYSRLNGKPFKHL</sequence>
<name>A0A085Z865_9FLAO</name>
<proteinExistence type="predicted"/>
<protein>
    <submittedName>
        <fullName evidence="1">Uncharacterized protein</fullName>
    </submittedName>
</protein>
<keyword evidence="2" id="KW-1185">Reference proteome</keyword>
<accession>A0A085Z865</accession>
<comment type="caution">
    <text evidence="1">The sequence shown here is derived from an EMBL/GenBank/DDBJ whole genome shotgun (WGS) entry which is preliminary data.</text>
</comment>
<dbReference type="EMBL" id="JPRP01000001">
    <property type="protein sequence ID" value="KFF00629.1"/>
    <property type="molecule type" value="Genomic_DNA"/>
</dbReference>
<dbReference type="OrthoDB" id="9815006at2"/>
<organism evidence="1 2">
    <name type="scientific">Chryseobacterium formosense</name>
    <dbReference type="NCBI Taxonomy" id="236814"/>
    <lineage>
        <taxon>Bacteria</taxon>
        <taxon>Pseudomonadati</taxon>
        <taxon>Bacteroidota</taxon>
        <taxon>Flavobacteriia</taxon>
        <taxon>Flavobacteriales</taxon>
        <taxon>Weeksellaceae</taxon>
        <taxon>Chryseobacterium group</taxon>
        <taxon>Chryseobacterium</taxon>
    </lineage>
</organism>
<dbReference type="AlphaFoldDB" id="A0A085Z865"/>
<evidence type="ECO:0000313" key="2">
    <source>
        <dbReference type="Proteomes" id="UP000028713"/>
    </source>
</evidence>